<evidence type="ECO:0000313" key="5">
    <source>
        <dbReference type="Proteomes" id="UP000441358"/>
    </source>
</evidence>
<comment type="caution">
    <text evidence="3">The sequence shown here is derived from an EMBL/GenBank/DDBJ whole genome shotgun (WGS) entry which is preliminary data.</text>
</comment>
<evidence type="ECO:0000313" key="4">
    <source>
        <dbReference type="Proteomes" id="UP000095455"/>
    </source>
</evidence>
<dbReference type="RefSeq" id="WP_057316642.1">
    <property type="nucleotide sequence ID" value="NZ_CABMKT010000001.1"/>
</dbReference>
<reference evidence="3 5" key="2">
    <citation type="journal article" date="2019" name="Nat. Med.">
        <title>A library of human gut bacterial isolates paired with longitudinal multiomics data enables mechanistic microbiome research.</title>
        <authorList>
            <person name="Poyet M."/>
            <person name="Groussin M."/>
            <person name="Gibbons S.M."/>
            <person name="Avila-Pacheco J."/>
            <person name="Jiang X."/>
            <person name="Kearney S.M."/>
            <person name="Perrotta A.R."/>
            <person name="Berdy B."/>
            <person name="Zhao S."/>
            <person name="Lieberman T.D."/>
            <person name="Swanson P.K."/>
            <person name="Smith M."/>
            <person name="Roesemann S."/>
            <person name="Alexander J.E."/>
            <person name="Rich S.A."/>
            <person name="Livny J."/>
            <person name="Vlamakis H."/>
            <person name="Clish C."/>
            <person name="Bullock K."/>
            <person name="Deik A."/>
            <person name="Scott J."/>
            <person name="Pierce K.A."/>
            <person name="Xavier R.J."/>
            <person name="Alm E.J."/>
        </authorList>
    </citation>
    <scope>NUCLEOTIDE SEQUENCE [LARGE SCALE GENOMIC DNA]</scope>
    <source>
        <strain evidence="3 5">BIOML-A32</strain>
    </source>
</reference>
<keyword evidence="1" id="KW-0472">Membrane</keyword>
<dbReference type="EMBL" id="CYYK01000002">
    <property type="protein sequence ID" value="CUN64210.1"/>
    <property type="molecule type" value="Genomic_DNA"/>
</dbReference>
<feature type="transmembrane region" description="Helical" evidence="1">
    <location>
        <begin position="212"/>
        <end position="230"/>
    </location>
</feature>
<keyword evidence="1" id="KW-0812">Transmembrane</keyword>
<dbReference type="Proteomes" id="UP000095455">
    <property type="component" value="Unassembled WGS sequence"/>
</dbReference>
<feature type="transmembrane region" description="Helical" evidence="1">
    <location>
        <begin position="98"/>
        <end position="119"/>
    </location>
</feature>
<accession>A0A173YKZ5</accession>
<feature type="transmembrane region" description="Helical" evidence="1">
    <location>
        <begin position="72"/>
        <end position="92"/>
    </location>
</feature>
<keyword evidence="1" id="KW-1133">Transmembrane helix</keyword>
<sequence>MQMCVVVILLFVLMPFMSFYFVIAEVYNKRKYSYYLLFVLMGLFSMYYFPYQDQYRYMEGYLFLQDKNFSDVFIYDNIVLYFLNLFDIFMFVFSKTGISYEIFRFIIVVLSYMLVFVTVKKTLKKMNCNSDICFLSFLVIFFSVPYFIICSGFRTGFGACILSVGVYCLYSLKKRIGLLLVLVSCLIHYMYFIYFGLILFSFCVGRLTKVKIVFFLIISLFLQCLLLKISGSLDFEYLSLIGNGDYSDYVQGEWGLNYGWNAKKFISIMAMSCFPLIVQVFFFRKMINDSGFSKLIFLNVLFYIIISPYRILLSRYSWSLILLINIYILYHIYEYCRMRKMMLLIILTTLIISFSASWRVNRFSMPFSRQEELLYKPLPLLLMNSYSLKEASIYLSVDGEFR</sequence>
<dbReference type="InterPro" id="IPR049458">
    <property type="entry name" value="EpsG-like"/>
</dbReference>
<evidence type="ECO:0000313" key="2">
    <source>
        <dbReference type="EMBL" id="CUN64210.1"/>
    </source>
</evidence>
<feature type="transmembrane region" description="Helical" evidence="1">
    <location>
        <begin position="318"/>
        <end position="336"/>
    </location>
</feature>
<evidence type="ECO:0000313" key="3">
    <source>
        <dbReference type="EMBL" id="MRZ52570.1"/>
    </source>
</evidence>
<feature type="transmembrane region" description="Helical" evidence="1">
    <location>
        <begin position="176"/>
        <end position="200"/>
    </location>
</feature>
<name>A0A173YKZ5_PARDI</name>
<proteinExistence type="predicted"/>
<feature type="transmembrane region" description="Helical" evidence="1">
    <location>
        <begin position="34"/>
        <end position="51"/>
    </location>
</feature>
<feature type="transmembrane region" description="Helical" evidence="1">
    <location>
        <begin position="265"/>
        <end position="283"/>
    </location>
</feature>
<evidence type="ECO:0000256" key="1">
    <source>
        <dbReference type="SAM" id="Phobius"/>
    </source>
</evidence>
<dbReference type="Proteomes" id="UP000441358">
    <property type="component" value="Unassembled WGS sequence"/>
</dbReference>
<dbReference type="EMBL" id="WKMC01000023">
    <property type="protein sequence ID" value="MRZ52570.1"/>
    <property type="molecule type" value="Genomic_DNA"/>
</dbReference>
<dbReference type="Pfam" id="PF14897">
    <property type="entry name" value="EpsG"/>
    <property type="match status" value="1"/>
</dbReference>
<protein>
    <recommendedName>
        <fullName evidence="6">EpsG family protein</fullName>
    </recommendedName>
</protein>
<gene>
    <name evidence="2" type="ORF">ERS852380_00761</name>
    <name evidence="3" type="ORF">GKD66_20580</name>
</gene>
<feature type="transmembrane region" description="Helical" evidence="1">
    <location>
        <begin position="343"/>
        <end position="360"/>
    </location>
</feature>
<dbReference type="AlphaFoldDB" id="A0A173YKZ5"/>
<evidence type="ECO:0008006" key="6">
    <source>
        <dbReference type="Google" id="ProtNLM"/>
    </source>
</evidence>
<reference evidence="2 4" key="1">
    <citation type="submission" date="2015-09" db="EMBL/GenBank/DDBJ databases">
        <authorList>
            <consortium name="Pathogen Informatics"/>
        </authorList>
    </citation>
    <scope>NUCLEOTIDE SEQUENCE [LARGE SCALE GENOMIC DNA]</scope>
    <source>
        <strain evidence="2 4">2789STDY5608822</strain>
    </source>
</reference>
<feature type="transmembrane region" description="Helical" evidence="1">
    <location>
        <begin position="295"/>
        <end position="312"/>
    </location>
</feature>
<feature type="transmembrane region" description="Helical" evidence="1">
    <location>
        <begin position="131"/>
        <end position="149"/>
    </location>
</feature>
<organism evidence="3 5">
    <name type="scientific">Parabacteroides distasonis</name>
    <dbReference type="NCBI Taxonomy" id="823"/>
    <lineage>
        <taxon>Bacteria</taxon>
        <taxon>Pseudomonadati</taxon>
        <taxon>Bacteroidota</taxon>
        <taxon>Bacteroidia</taxon>
        <taxon>Bacteroidales</taxon>
        <taxon>Tannerellaceae</taxon>
        <taxon>Parabacteroides</taxon>
    </lineage>
</organism>